<dbReference type="OrthoDB" id="244056at2"/>
<comment type="caution">
    <text evidence="1">The sequence shown here is derived from an EMBL/GenBank/DDBJ whole genome shotgun (WGS) entry which is preliminary data.</text>
</comment>
<evidence type="ECO:0008006" key="3">
    <source>
        <dbReference type="Google" id="ProtNLM"/>
    </source>
</evidence>
<evidence type="ECO:0000313" key="1">
    <source>
        <dbReference type="EMBL" id="RCG31826.1"/>
    </source>
</evidence>
<proteinExistence type="predicted"/>
<gene>
    <name evidence="1" type="ORF">DQ384_09875</name>
</gene>
<dbReference type="EMBL" id="QOIL01000004">
    <property type="protein sequence ID" value="RCG31826.1"/>
    <property type="molecule type" value="Genomic_DNA"/>
</dbReference>
<dbReference type="AlphaFoldDB" id="A0A367FN58"/>
<name>A0A367FN58_9ACTN</name>
<dbReference type="RefSeq" id="WP_114028396.1">
    <property type="nucleotide sequence ID" value="NZ_QOIL01000004.1"/>
</dbReference>
<dbReference type="Proteomes" id="UP000253094">
    <property type="component" value="Unassembled WGS sequence"/>
</dbReference>
<evidence type="ECO:0000313" key="2">
    <source>
        <dbReference type="Proteomes" id="UP000253094"/>
    </source>
</evidence>
<reference evidence="1 2" key="1">
    <citation type="submission" date="2018-06" db="EMBL/GenBank/DDBJ databases">
        <title>Sphaerisporangium craniellae sp. nov., isolated from a marine sponge in the South China Sea.</title>
        <authorList>
            <person name="Li L."/>
        </authorList>
    </citation>
    <scope>NUCLEOTIDE SEQUENCE [LARGE SCALE GENOMIC DNA]</scope>
    <source>
        <strain evidence="1 2">CCTCC AA 208026</strain>
    </source>
</reference>
<sequence length="307" mass="32323">MPTLVNQTYRLPYRHDVPPSGGRFPDGASFRIEIPSVEGPSVFEAALSAAATYGVVVNRVSQGSGAMLLTTAELRDMAALGAENGVEVSLFVGPRESFDVGANARTPEGAGRGGQLRGVRQLMYGVEDVVRAVDAGIRSFLIADIGLLAALRDLQRSGDIPDECVWKVSVSLAPSNPAALRVLADLGASTVNVPSDLTYADLADMRAVTDLPLDLYLESSDALGGVVRGHEIADLVAIGAPLYAKFGLRNAKDVYPCGEQLLDDAVRNVRAKVHRAAVALEWLARSGSEALQSKPHAAGLGIPRRAA</sequence>
<organism evidence="1 2">
    <name type="scientific">Sphaerisporangium album</name>
    <dbReference type="NCBI Taxonomy" id="509200"/>
    <lineage>
        <taxon>Bacteria</taxon>
        <taxon>Bacillati</taxon>
        <taxon>Actinomycetota</taxon>
        <taxon>Actinomycetes</taxon>
        <taxon>Streptosporangiales</taxon>
        <taxon>Streptosporangiaceae</taxon>
        <taxon>Sphaerisporangium</taxon>
    </lineage>
</organism>
<keyword evidence="2" id="KW-1185">Reference proteome</keyword>
<accession>A0A367FN58</accession>
<dbReference type="SUPFAM" id="SSF51395">
    <property type="entry name" value="FMN-linked oxidoreductases"/>
    <property type="match status" value="1"/>
</dbReference>
<protein>
    <recommendedName>
        <fullName evidence="3">Peptidase U32</fullName>
    </recommendedName>
</protein>